<gene>
    <name evidence="3" type="ORF">CLV63_117174</name>
</gene>
<name>A0A2P8D6V7_9ACTN</name>
<dbReference type="CDD" id="cd07823">
    <property type="entry name" value="SRPBCC_5"/>
    <property type="match status" value="1"/>
</dbReference>
<accession>A0A2P8D6V7</accession>
<comment type="caution">
    <text evidence="3">The sequence shown here is derived from an EMBL/GenBank/DDBJ whole genome shotgun (WGS) entry which is preliminary data.</text>
</comment>
<dbReference type="AlphaFoldDB" id="A0A2P8D6V7"/>
<dbReference type="PANTHER" id="PTHR38588:SF1">
    <property type="entry name" value="BLL0334 PROTEIN"/>
    <property type="match status" value="1"/>
</dbReference>
<evidence type="ECO:0000256" key="1">
    <source>
        <dbReference type="SAM" id="MobiDB-lite"/>
    </source>
</evidence>
<organism evidence="3 4">
    <name type="scientific">Murinocardiopsis flavida</name>
    <dbReference type="NCBI Taxonomy" id="645275"/>
    <lineage>
        <taxon>Bacteria</taxon>
        <taxon>Bacillati</taxon>
        <taxon>Actinomycetota</taxon>
        <taxon>Actinomycetes</taxon>
        <taxon>Streptosporangiales</taxon>
        <taxon>Nocardiopsidaceae</taxon>
        <taxon>Murinocardiopsis</taxon>
    </lineage>
</organism>
<sequence>MATKLHNEFTVPVPVDEAWEVLLDVERIAPCMPGASLDSVDGDTFTGKVKVKVGPITVTYRGEARFTDKDAATRSVAVDANGKEARGSGTAAAKVTASLSAEGDGTRVTVDTDLNVTGRVAQFGRGVMADVSAKLVDRFAANLAAELGRDTSADKGADGGADDGAAAPAPAGAAVPAAGAAGAVAASTGAASGASPDGRRPVAADRTGASRDDSLDLFDVAGGAVVRRVVPAAVAVVLALLLLRWLLGRRNRR</sequence>
<evidence type="ECO:0000313" key="3">
    <source>
        <dbReference type="EMBL" id="PSK92965.1"/>
    </source>
</evidence>
<dbReference type="EMBL" id="PYGA01000017">
    <property type="protein sequence ID" value="PSK92965.1"/>
    <property type="molecule type" value="Genomic_DNA"/>
</dbReference>
<evidence type="ECO:0000313" key="4">
    <source>
        <dbReference type="Proteomes" id="UP000240542"/>
    </source>
</evidence>
<proteinExistence type="predicted"/>
<keyword evidence="2" id="KW-0812">Transmembrane</keyword>
<dbReference type="InterPro" id="IPR010419">
    <property type="entry name" value="CO_DH_gsu"/>
</dbReference>
<dbReference type="RefSeq" id="WP_106585238.1">
    <property type="nucleotide sequence ID" value="NZ_PYGA01000017.1"/>
</dbReference>
<dbReference type="SUPFAM" id="SSF55961">
    <property type="entry name" value="Bet v1-like"/>
    <property type="match status" value="1"/>
</dbReference>
<keyword evidence="2" id="KW-1133">Transmembrane helix</keyword>
<dbReference type="Proteomes" id="UP000240542">
    <property type="component" value="Unassembled WGS sequence"/>
</dbReference>
<feature type="region of interest" description="Disordered" evidence="1">
    <location>
        <begin position="150"/>
        <end position="171"/>
    </location>
</feature>
<dbReference type="InterPro" id="IPR023393">
    <property type="entry name" value="START-like_dom_sf"/>
</dbReference>
<dbReference type="PANTHER" id="PTHR38588">
    <property type="entry name" value="BLL0334 PROTEIN"/>
    <property type="match status" value="1"/>
</dbReference>
<feature type="transmembrane region" description="Helical" evidence="2">
    <location>
        <begin position="229"/>
        <end position="247"/>
    </location>
</feature>
<evidence type="ECO:0000256" key="2">
    <source>
        <dbReference type="SAM" id="Phobius"/>
    </source>
</evidence>
<dbReference type="Pfam" id="PF06240">
    <property type="entry name" value="COXG"/>
    <property type="match status" value="1"/>
</dbReference>
<dbReference type="OrthoDB" id="9808623at2"/>
<protein>
    <submittedName>
        <fullName evidence="3">Carbon monoxide dehydrogenase subunit G</fullName>
    </submittedName>
</protein>
<keyword evidence="2" id="KW-0472">Membrane</keyword>
<dbReference type="Gene3D" id="3.30.530.20">
    <property type="match status" value="1"/>
</dbReference>
<keyword evidence="4" id="KW-1185">Reference proteome</keyword>
<feature type="region of interest" description="Disordered" evidence="1">
    <location>
        <begin position="188"/>
        <end position="208"/>
    </location>
</feature>
<feature type="compositionally biased region" description="Basic and acidic residues" evidence="1">
    <location>
        <begin position="197"/>
        <end position="208"/>
    </location>
</feature>
<reference evidence="3 4" key="1">
    <citation type="submission" date="2018-03" db="EMBL/GenBank/DDBJ databases">
        <title>Genomic Encyclopedia of Archaeal and Bacterial Type Strains, Phase II (KMG-II): from individual species to whole genera.</title>
        <authorList>
            <person name="Goeker M."/>
        </authorList>
    </citation>
    <scope>NUCLEOTIDE SEQUENCE [LARGE SCALE GENOMIC DNA]</scope>
    <source>
        <strain evidence="3 4">DSM 45312</strain>
    </source>
</reference>